<dbReference type="AlphaFoldDB" id="A0A9W4SP86"/>
<evidence type="ECO:0000313" key="2">
    <source>
        <dbReference type="EMBL" id="CAI2176632.1"/>
    </source>
</evidence>
<comment type="caution">
    <text evidence="2">The sequence shown here is derived from an EMBL/GenBank/DDBJ whole genome shotgun (WGS) entry which is preliminary data.</text>
</comment>
<dbReference type="Proteomes" id="UP001153678">
    <property type="component" value="Unassembled WGS sequence"/>
</dbReference>
<feature type="compositionally biased region" description="Low complexity" evidence="1">
    <location>
        <begin position="1"/>
        <end position="21"/>
    </location>
</feature>
<keyword evidence="3" id="KW-1185">Reference proteome</keyword>
<dbReference type="EMBL" id="CAMKVN010001527">
    <property type="protein sequence ID" value="CAI2176632.1"/>
    <property type="molecule type" value="Genomic_DNA"/>
</dbReference>
<accession>A0A9W4SP86</accession>
<name>A0A9W4SP86_9GLOM</name>
<sequence length="415" mass="47096">MASEPSSATITSEPSTSTSEIQTYTSEPSQLEVLALNYLRNQEISNYPQQNPKLNPCTETESLTCPSCNIIIELTREEAALASGKYHLQKKQTDTGQGDEELMASLGLVEDESRAGQGSQSKQVTMQDHSHSNKLQAYLITRSEERTVLYSALTSSRKADEDRMCLLTELLKNISAENKPKTFLVQSYNNEGEQLFGKFEKYTMHSNNEYRLFLKSVGAKGLELISDVIDEPAVVTSFEYILPGERYKINASHLTVVRKGITWSQIEDKVMEDESLLAVKTFLHEMIKSHVEIFPERIMFKNKNPLMEWDGILVCNNKVFLIEEKHQMTDKHVEKILSRLNEFPNMLKATDSVKFKDLIGKQYIGIACGSLYPEKLRRMSIDKGLIVVFPSGNRYKVEAPHELMRAIKVSTCQLM</sequence>
<evidence type="ECO:0000313" key="3">
    <source>
        <dbReference type="Proteomes" id="UP001153678"/>
    </source>
</evidence>
<evidence type="ECO:0000256" key="1">
    <source>
        <dbReference type="SAM" id="MobiDB-lite"/>
    </source>
</evidence>
<gene>
    <name evidence="2" type="ORF">FWILDA_LOCUS7679</name>
</gene>
<dbReference type="OrthoDB" id="2417211at2759"/>
<organism evidence="2 3">
    <name type="scientific">Funneliformis geosporum</name>
    <dbReference type="NCBI Taxonomy" id="1117311"/>
    <lineage>
        <taxon>Eukaryota</taxon>
        <taxon>Fungi</taxon>
        <taxon>Fungi incertae sedis</taxon>
        <taxon>Mucoromycota</taxon>
        <taxon>Glomeromycotina</taxon>
        <taxon>Glomeromycetes</taxon>
        <taxon>Glomerales</taxon>
        <taxon>Glomeraceae</taxon>
        <taxon>Funneliformis</taxon>
    </lineage>
</organism>
<protein>
    <submittedName>
        <fullName evidence="2">8815_t:CDS:1</fullName>
    </submittedName>
</protein>
<proteinExistence type="predicted"/>
<feature type="region of interest" description="Disordered" evidence="1">
    <location>
        <begin position="1"/>
        <end position="25"/>
    </location>
</feature>
<reference evidence="2" key="1">
    <citation type="submission" date="2022-08" db="EMBL/GenBank/DDBJ databases">
        <authorList>
            <person name="Kallberg Y."/>
            <person name="Tangrot J."/>
            <person name="Rosling A."/>
        </authorList>
    </citation>
    <scope>NUCLEOTIDE SEQUENCE</scope>
    <source>
        <strain evidence="2">Wild A</strain>
    </source>
</reference>